<gene>
    <name evidence="1" type="ORF">BPOR_0814g00050</name>
</gene>
<evidence type="ECO:0000313" key="2">
    <source>
        <dbReference type="Proteomes" id="UP000297280"/>
    </source>
</evidence>
<comment type="caution">
    <text evidence="1">The sequence shown here is derived from an EMBL/GenBank/DDBJ whole genome shotgun (WGS) entry which is preliminary data.</text>
</comment>
<dbReference type="Proteomes" id="UP000297280">
    <property type="component" value="Unassembled WGS sequence"/>
</dbReference>
<dbReference type="EMBL" id="PQXO01000811">
    <property type="protein sequence ID" value="TGO82519.1"/>
    <property type="molecule type" value="Genomic_DNA"/>
</dbReference>
<dbReference type="AlphaFoldDB" id="A0A4Z1KMB6"/>
<accession>A0A4Z1KMB6</accession>
<name>A0A4Z1KMB6_9HELO</name>
<reference evidence="1 2" key="1">
    <citation type="submission" date="2017-12" db="EMBL/GenBank/DDBJ databases">
        <title>Comparative genomics of Botrytis spp.</title>
        <authorList>
            <person name="Valero-Jimenez C.A."/>
            <person name="Tapia P."/>
            <person name="Veloso J."/>
            <person name="Silva-Moreno E."/>
            <person name="Staats M."/>
            <person name="Valdes J.H."/>
            <person name="Van Kan J.A.L."/>
        </authorList>
    </citation>
    <scope>NUCLEOTIDE SEQUENCE [LARGE SCALE GENOMIC DNA]</scope>
    <source>
        <strain evidence="1 2">MUCL3349</strain>
    </source>
</reference>
<protein>
    <submittedName>
        <fullName evidence="1">Uncharacterized protein</fullName>
    </submittedName>
</protein>
<organism evidence="1 2">
    <name type="scientific">Botrytis porri</name>
    <dbReference type="NCBI Taxonomy" id="87229"/>
    <lineage>
        <taxon>Eukaryota</taxon>
        <taxon>Fungi</taxon>
        <taxon>Dikarya</taxon>
        <taxon>Ascomycota</taxon>
        <taxon>Pezizomycotina</taxon>
        <taxon>Leotiomycetes</taxon>
        <taxon>Helotiales</taxon>
        <taxon>Sclerotiniaceae</taxon>
        <taxon>Botrytis</taxon>
    </lineage>
</organism>
<sequence length="122" mass="13133">MPSQNSVYPLARKLGAGLVAENPSVRETLQQIGRIITGLVIPSQMIAEVKGVPSYLYEPIFLSLHQMNALSKSSQYANEAAPSHKNLLATCPTVAEARLQVTNASRSKLSKTLGTPEDDILS</sequence>
<proteinExistence type="predicted"/>
<keyword evidence="2" id="KW-1185">Reference proteome</keyword>
<evidence type="ECO:0000313" key="1">
    <source>
        <dbReference type="EMBL" id="TGO82519.1"/>
    </source>
</evidence>